<proteinExistence type="predicted"/>
<dbReference type="Gene3D" id="3.40.50.10180">
    <property type="entry name" value="Glycerate kinase, MOFRL-like N-terminal domain"/>
    <property type="match status" value="1"/>
</dbReference>
<dbReference type="Gene3D" id="3.40.1480.10">
    <property type="entry name" value="MOFRL domain"/>
    <property type="match status" value="1"/>
</dbReference>
<dbReference type="InterPro" id="IPR007835">
    <property type="entry name" value="MOFRL"/>
</dbReference>
<dbReference type="InterPro" id="IPR039760">
    <property type="entry name" value="MOFRL_protein"/>
</dbReference>
<evidence type="ECO:0000259" key="6">
    <source>
        <dbReference type="Pfam" id="PF13660"/>
    </source>
</evidence>
<dbReference type="GO" id="GO:0005737">
    <property type="term" value="C:cytoplasm"/>
    <property type="evidence" value="ECO:0007669"/>
    <property type="project" value="TreeGrafter"/>
</dbReference>
<dbReference type="GO" id="GO:0005524">
    <property type="term" value="F:ATP binding"/>
    <property type="evidence" value="ECO:0007669"/>
    <property type="project" value="UniProtKB-KW"/>
</dbReference>
<keyword evidence="2" id="KW-0547">Nucleotide-binding</keyword>
<reference evidence="7 8" key="1">
    <citation type="submission" date="2015-11" db="EMBL/GenBank/DDBJ databases">
        <title>Draft WGS of Vibrio toranzoniae.</title>
        <authorList>
            <person name="Lasa A."/>
            <person name="Romalde J.L."/>
        </authorList>
    </citation>
    <scope>NUCLEOTIDE SEQUENCE [LARGE SCALE GENOMIC DNA]</scope>
    <source>
        <strain evidence="7 8">Vb 10.8</strain>
    </source>
</reference>
<keyword evidence="1" id="KW-0808">Transferase</keyword>
<evidence type="ECO:0000256" key="3">
    <source>
        <dbReference type="ARBA" id="ARBA00022777"/>
    </source>
</evidence>
<dbReference type="InterPro" id="IPR037035">
    <property type="entry name" value="GK-like_C_sf"/>
</dbReference>
<keyword evidence="8" id="KW-1185">Reference proteome</keyword>
<dbReference type="OrthoDB" id="9766552at2"/>
<dbReference type="FunFam" id="3.40.50.10180:FF:000001">
    <property type="entry name" value="Glycerate kinase"/>
    <property type="match status" value="1"/>
</dbReference>
<evidence type="ECO:0000259" key="5">
    <source>
        <dbReference type="Pfam" id="PF05161"/>
    </source>
</evidence>
<dbReference type="PANTHER" id="PTHR12227:SF0">
    <property type="entry name" value="GLYCERATE KINASE"/>
    <property type="match status" value="1"/>
</dbReference>
<dbReference type="GO" id="GO:0008887">
    <property type="term" value="F:glycerate kinase activity"/>
    <property type="evidence" value="ECO:0007669"/>
    <property type="project" value="InterPro"/>
</dbReference>
<name>A0A109D5W6_9VIBR</name>
<dbReference type="EMBL" id="LMXU01000032">
    <property type="protein sequence ID" value="KWT99471.1"/>
    <property type="molecule type" value="Genomic_DNA"/>
</dbReference>
<evidence type="ECO:0000313" key="8">
    <source>
        <dbReference type="Proteomes" id="UP000057389"/>
    </source>
</evidence>
<feature type="domain" description="MOFRL" evidence="5">
    <location>
        <begin position="324"/>
        <end position="429"/>
    </location>
</feature>
<feature type="domain" description="MOFRL-associated" evidence="6">
    <location>
        <begin position="9"/>
        <end position="244"/>
    </location>
</feature>
<dbReference type="PANTHER" id="PTHR12227">
    <property type="entry name" value="GLYCERATE KINASE"/>
    <property type="match status" value="1"/>
</dbReference>
<dbReference type="Pfam" id="PF05161">
    <property type="entry name" value="MOFRL"/>
    <property type="match status" value="1"/>
</dbReference>
<dbReference type="AlphaFoldDB" id="A0A109D5W6"/>
<organism evidence="7 8">
    <name type="scientific">Vibrio toranzoniae</name>
    <dbReference type="NCBI Taxonomy" id="1194427"/>
    <lineage>
        <taxon>Bacteria</taxon>
        <taxon>Pseudomonadati</taxon>
        <taxon>Pseudomonadota</taxon>
        <taxon>Gammaproteobacteria</taxon>
        <taxon>Vibrionales</taxon>
        <taxon>Vibrionaceae</taxon>
        <taxon>Vibrio</taxon>
    </lineage>
</organism>
<protein>
    <submittedName>
        <fullName evidence="7">Hydroxypyruvate reductase</fullName>
    </submittedName>
</protein>
<keyword evidence="3" id="KW-0418">Kinase</keyword>
<dbReference type="Proteomes" id="UP000057389">
    <property type="component" value="Unassembled WGS sequence"/>
</dbReference>
<gene>
    <name evidence="7" type="ORF">APQ14_14035</name>
</gene>
<dbReference type="SUPFAM" id="SSF82544">
    <property type="entry name" value="GckA/TtuD-like"/>
    <property type="match status" value="1"/>
</dbReference>
<evidence type="ECO:0000313" key="7">
    <source>
        <dbReference type="EMBL" id="KWT99471.1"/>
    </source>
</evidence>
<dbReference type="InterPro" id="IPR038614">
    <property type="entry name" value="GK_N_sf"/>
</dbReference>
<keyword evidence="4" id="KW-0067">ATP-binding</keyword>
<keyword evidence="7" id="KW-0670">Pyruvate</keyword>
<dbReference type="FunFam" id="3.40.1480.10:FF:000002">
    <property type="entry name" value="Glycerate kinase"/>
    <property type="match status" value="1"/>
</dbReference>
<comment type="caution">
    <text evidence="7">The sequence shown here is derived from an EMBL/GenBank/DDBJ whole genome shotgun (WGS) entry which is preliminary data.</text>
</comment>
<dbReference type="GeneID" id="300180552"/>
<evidence type="ECO:0000256" key="1">
    <source>
        <dbReference type="ARBA" id="ARBA00022679"/>
    </source>
</evidence>
<evidence type="ECO:0000256" key="4">
    <source>
        <dbReference type="ARBA" id="ARBA00022840"/>
    </source>
</evidence>
<accession>A0A109D5W6</accession>
<dbReference type="InterPro" id="IPR025286">
    <property type="entry name" value="MOFRL_assoc_dom"/>
</dbReference>
<sequence>MDIDAKQFLQTLFSSAVNQALPKNHIEPFLPQDIFYRSADQAGRIVVIGAGKAAASMAAELEAVWQAKKQQDLALRDLEGLVVTRYEHTAPCEHIEVIEAAHPVPDAMGLEVSQRTLELVSNLNEDDTVICLLSGGGSALLSLPGGDISLAEKQQINKALLKSGAAIDEMNCVRKHLSLIKGGRLAKAAYPARVVSLAISDVPGDDISVIASGPTVPDTTTRFDAMAILERYQIETPHSAFEWLNNPESETVKPDDACWNNAEHHIIATPMSALEAAAAEAEGLGIPAYVLSDCIEGEAREVAKVHAALAKQVANNKHPFETPCVLLSGGETTVTVKGNGRGGRNCEFLLSLYNELKGQDNIFALAADTDGIDGVEDNAGAWITPQTWQEGTCLSLKADDYLDANNSYDFFKQVGVLLTTGPTLTNVNDFRAILIL</sequence>
<dbReference type="RefSeq" id="WP_060469016.1">
    <property type="nucleotide sequence ID" value="NZ_AP025515.1"/>
</dbReference>
<dbReference type="Pfam" id="PF13660">
    <property type="entry name" value="DUF4147"/>
    <property type="match status" value="1"/>
</dbReference>
<evidence type="ECO:0000256" key="2">
    <source>
        <dbReference type="ARBA" id="ARBA00022741"/>
    </source>
</evidence>